<keyword evidence="1 3" id="KW-0732">Signal</keyword>
<dbReference type="InterPro" id="IPR001254">
    <property type="entry name" value="Trypsin_dom"/>
</dbReference>
<dbReference type="InterPro" id="IPR050966">
    <property type="entry name" value="Glutamyl_endopeptidase"/>
</dbReference>
<feature type="chain" id="PRO_5042817266" description="Peptidase S1 domain-containing protein" evidence="3">
    <location>
        <begin position="23"/>
        <end position="326"/>
    </location>
</feature>
<dbReference type="EMBL" id="MU858102">
    <property type="protein sequence ID" value="KAK4213879.1"/>
    <property type="molecule type" value="Genomic_DNA"/>
</dbReference>
<dbReference type="PANTHER" id="PTHR15462">
    <property type="entry name" value="SERINE PROTEASE"/>
    <property type="match status" value="1"/>
</dbReference>
<organism evidence="5 6">
    <name type="scientific">Rhypophila decipiens</name>
    <dbReference type="NCBI Taxonomy" id="261697"/>
    <lineage>
        <taxon>Eukaryota</taxon>
        <taxon>Fungi</taxon>
        <taxon>Dikarya</taxon>
        <taxon>Ascomycota</taxon>
        <taxon>Pezizomycotina</taxon>
        <taxon>Sordariomycetes</taxon>
        <taxon>Sordariomycetidae</taxon>
        <taxon>Sordariales</taxon>
        <taxon>Naviculisporaceae</taxon>
        <taxon>Rhypophila</taxon>
    </lineage>
</organism>
<reference evidence="5" key="2">
    <citation type="submission" date="2023-05" db="EMBL/GenBank/DDBJ databases">
        <authorList>
            <consortium name="Lawrence Berkeley National Laboratory"/>
            <person name="Steindorff A."/>
            <person name="Hensen N."/>
            <person name="Bonometti L."/>
            <person name="Westerberg I."/>
            <person name="Brannstrom I.O."/>
            <person name="Guillou S."/>
            <person name="Cros-Aarteil S."/>
            <person name="Calhoun S."/>
            <person name="Haridas S."/>
            <person name="Kuo A."/>
            <person name="Mondo S."/>
            <person name="Pangilinan J."/>
            <person name="Riley R."/>
            <person name="Labutti K."/>
            <person name="Andreopoulos B."/>
            <person name="Lipzen A."/>
            <person name="Chen C."/>
            <person name="Yanf M."/>
            <person name="Daum C."/>
            <person name="Ng V."/>
            <person name="Clum A."/>
            <person name="Ohm R."/>
            <person name="Martin F."/>
            <person name="Silar P."/>
            <person name="Natvig D."/>
            <person name="Lalanne C."/>
            <person name="Gautier V."/>
            <person name="Ament-Velasquez S.L."/>
            <person name="Kruys A."/>
            <person name="Hutchinson M.I."/>
            <person name="Powell A.J."/>
            <person name="Barry K."/>
            <person name="Miller A.N."/>
            <person name="Grigoriev I.V."/>
            <person name="Debuchy R."/>
            <person name="Gladieux P."/>
            <person name="Thoren M.H."/>
            <person name="Johannesson H."/>
        </authorList>
    </citation>
    <scope>NUCLEOTIDE SEQUENCE</scope>
    <source>
        <strain evidence="5">PSN293</strain>
    </source>
</reference>
<gene>
    <name evidence="5" type="ORF">QBC37DRAFT_163117</name>
</gene>
<evidence type="ECO:0000313" key="6">
    <source>
        <dbReference type="Proteomes" id="UP001301769"/>
    </source>
</evidence>
<feature type="domain" description="Peptidase S1" evidence="4">
    <location>
        <begin position="127"/>
        <end position="299"/>
    </location>
</feature>
<evidence type="ECO:0000259" key="4">
    <source>
        <dbReference type="Pfam" id="PF00089"/>
    </source>
</evidence>
<dbReference type="InterPro" id="IPR009003">
    <property type="entry name" value="Peptidase_S1_PA"/>
</dbReference>
<keyword evidence="6" id="KW-1185">Reference proteome</keyword>
<dbReference type="InterPro" id="IPR043504">
    <property type="entry name" value="Peptidase_S1_PA_chymotrypsin"/>
</dbReference>
<feature type="region of interest" description="Disordered" evidence="2">
    <location>
        <begin position="32"/>
        <end position="52"/>
    </location>
</feature>
<dbReference type="Proteomes" id="UP001301769">
    <property type="component" value="Unassembled WGS sequence"/>
</dbReference>
<evidence type="ECO:0000256" key="2">
    <source>
        <dbReference type="SAM" id="MobiDB-lite"/>
    </source>
</evidence>
<evidence type="ECO:0000256" key="3">
    <source>
        <dbReference type="SAM" id="SignalP"/>
    </source>
</evidence>
<dbReference type="Gene3D" id="2.40.10.10">
    <property type="entry name" value="Trypsin-like serine proteases"/>
    <property type="match status" value="2"/>
</dbReference>
<evidence type="ECO:0000313" key="5">
    <source>
        <dbReference type="EMBL" id="KAK4213879.1"/>
    </source>
</evidence>
<name>A0AAN7B860_9PEZI</name>
<evidence type="ECO:0000256" key="1">
    <source>
        <dbReference type="ARBA" id="ARBA00022729"/>
    </source>
</evidence>
<feature type="signal peptide" evidence="3">
    <location>
        <begin position="1"/>
        <end position="22"/>
    </location>
</feature>
<dbReference type="SUPFAM" id="SSF50494">
    <property type="entry name" value="Trypsin-like serine proteases"/>
    <property type="match status" value="1"/>
</dbReference>
<reference evidence="5" key="1">
    <citation type="journal article" date="2023" name="Mol. Phylogenet. Evol.">
        <title>Genome-scale phylogeny and comparative genomics of the fungal order Sordariales.</title>
        <authorList>
            <person name="Hensen N."/>
            <person name="Bonometti L."/>
            <person name="Westerberg I."/>
            <person name="Brannstrom I.O."/>
            <person name="Guillou S."/>
            <person name="Cros-Aarteil S."/>
            <person name="Calhoun S."/>
            <person name="Haridas S."/>
            <person name="Kuo A."/>
            <person name="Mondo S."/>
            <person name="Pangilinan J."/>
            <person name="Riley R."/>
            <person name="LaButti K."/>
            <person name="Andreopoulos B."/>
            <person name="Lipzen A."/>
            <person name="Chen C."/>
            <person name="Yan M."/>
            <person name="Daum C."/>
            <person name="Ng V."/>
            <person name="Clum A."/>
            <person name="Steindorff A."/>
            <person name="Ohm R.A."/>
            <person name="Martin F."/>
            <person name="Silar P."/>
            <person name="Natvig D.O."/>
            <person name="Lalanne C."/>
            <person name="Gautier V."/>
            <person name="Ament-Velasquez S.L."/>
            <person name="Kruys A."/>
            <person name="Hutchinson M.I."/>
            <person name="Powell A.J."/>
            <person name="Barry K."/>
            <person name="Miller A.N."/>
            <person name="Grigoriev I.V."/>
            <person name="Debuchy R."/>
            <person name="Gladieux P."/>
            <person name="Hiltunen Thoren M."/>
            <person name="Johannesson H."/>
        </authorList>
    </citation>
    <scope>NUCLEOTIDE SEQUENCE</scope>
    <source>
        <strain evidence="5">PSN293</strain>
    </source>
</reference>
<dbReference type="GO" id="GO:0006508">
    <property type="term" value="P:proteolysis"/>
    <property type="evidence" value="ECO:0007669"/>
    <property type="project" value="InterPro"/>
</dbReference>
<dbReference type="GO" id="GO:0004252">
    <property type="term" value="F:serine-type endopeptidase activity"/>
    <property type="evidence" value="ECO:0007669"/>
    <property type="project" value="InterPro"/>
</dbReference>
<comment type="caution">
    <text evidence="5">The sequence shown here is derived from an EMBL/GenBank/DDBJ whole genome shotgun (WGS) entry which is preliminary data.</text>
</comment>
<protein>
    <recommendedName>
        <fullName evidence="4">Peptidase S1 domain-containing protein</fullName>
    </recommendedName>
</protein>
<sequence length="326" mass="34710">MVRLLSGWKAAVLLSLHSGAIAAPAAAGDNAVVSDPPATGPAPLPASESVPKFDPSKIAQGTAIDSDPAKLVSSPIINETSDFVPASIPVEQPAAGSQKRGYIFGGYDDRHLWTETSFPSSAMGRLLIQTSSFSGVCSAGLVGPRHLVTARHCIKDGASYRFQPAYDNGSERLGYSYATNWFYRGFGESGNCGLAADFAVFILGDRLGDRLGYLGVRVTDPWEVNVNKFWNYGYPADRGGYNRPYRQGSITIASHGQCWPAGPNFSNADVDLGQSGGPMWSLDDDGTRRIHSVLGGVYQAGSTSQTYGAGGQEMVNMVNWLRGDFP</sequence>
<dbReference type="AlphaFoldDB" id="A0AAN7B860"/>
<dbReference type="PANTHER" id="PTHR15462:SF8">
    <property type="entry name" value="SERINE PROTEASE"/>
    <property type="match status" value="1"/>
</dbReference>
<accession>A0AAN7B860</accession>
<proteinExistence type="predicted"/>
<dbReference type="Pfam" id="PF00089">
    <property type="entry name" value="Trypsin"/>
    <property type="match status" value="1"/>
</dbReference>